<dbReference type="OrthoDB" id="9934568at2"/>
<evidence type="ECO:0000313" key="3">
    <source>
        <dbReference type="Proteomes" id="UP000266177"/>
    </source>
</evidence>
<name>A0A3A3GGF2_PANTH</name>
<gene>
    <name evidence="1" type="ORF">DQX05_13675</name>
    <name evidence="2" type="ORF">DQX05_13765</name>
</gene>
<evidence type="ECO:0000313" key="2">
    <source>
        <dbReference type="EMBL" id="RJG23311.1"/>
    </source>
</evidence>
<reference evidence="1 3" key="1">
    <citation type="submission" date="2018-09" db="EMBL/GenBank/DDBJ databases">
        <title>Paenibacillus SK2017-BO5.</title>
        <authorList>
            <person name="Piskunova J.V."/>
            <person name="Dubiley S.A."/>
            <person name="Severinov K.V."/>
        </authorList>
    </citation>
    <scope>NUCLEOTIDE SEQUENCE [LARGE SCALE GENOMIC DNA]</scope>
    <source>
        <strain evidence="1 3">BO5</strain>
    </source>
</reference>
<dbReference type="Proteomes" id="UP000266177">
    <property type="component" value="Unassembled WGS sequence"/>
</dbReference>
<dbReference type="EMBL" id="QYZD01000011">
    <property type="protein sequence ID" value="RJG23311.1"/>
    <property type="molecule type" value="Genomic_DNA"/>
</dbReference>
<organism evidence="1 3">
    <name type="scientific">Paenibacillus thiaminolyticus</name>
    <name type="common">Bacillus thiaminolyticus</name>
    <dbReference type="NCBI Taxonomy" id="49283"/>
    <lineage>
        <taxon>Bacteria</taxon>
        <taxon>Bacillati</taxon>
        <taxon>Bacillota</taxon>
        <taxon>Bacilli</taxon>
        <taxon>Bacillales</taxon>
        <taxon>Paenibacillaceae</taxon>
        <taxon>Paenibacillus</taxon>
    </lineage>
</organism>
<dbReference type="RefSeq" id="WP_119794164.1">
    <property type="nucleotide sequence ID" value="NZ_QYZD01000011.1"/>
</dbReference>
<proteinExistence type="predicted"/>
<dbReference type="EMBL" id="QYZD01000011">
    <property type="protein sequence ID" value="RJG23294.1"/>
    <property type="molecule type" value="Genomic_DNA"/>
</dbReference>
<dbReference type="AlphaFoldDB" id="A0A3A3GGF2"/>
<accession>A0A3A3GGF2</accession>
<sequence>MRKQMQVYSSVKNIVQDLKSELELKNESEVIAYLYCIYKQRYKSITLDEHKKATAEMKNIINQSTL</sequence>
<comment type="caution">
    <text evidence="1">The sequence shown here is derived from an EMBL/GenBank/DDBJ whole genome shotgun (WGS) entry which is preliminary data.</text>
</comment>
<protein>
    <submittedName>
        <fullName evidence="1">Uncharacterized protein</fullName>
    </submittedName>
</protein>
<evidence type="ECO:0000313" key="1">
    <source>
        <dbReference type="EMBL" id="RJG23294.1"/>
    </source>
</evidence>